<feature type="binding site" evidence="13">
    <location>
        <position position="7"/>
    </location>
    <ligand>
        <name>Mg(2+)</name>
        <dbReference type="ChEBI" id="CHEBI:18420"/>
        <label>1</label>
    </ligand>
</feature>
<dbReference type="GO" id="GO:0048476">
    <property type="term" value="C:Holliday junction resolvase complex"/>
    <property type="evidence" value="ECO:0007669"/>
    <property type="project" value="UniProtKB-UniRule"/>
</dbReference>
<evidence type="ECO:0000256" key="12">
    <source>
        <dbReference type="ARBA" id="ARBA00029354"/>
    </source>
</evidence>
<dbReference type="NCBIfam" id="NF000711">
    <property type="entry name" value="PRK00039.2-1"/>
    <property type="match status" value="1"/>
</dbReference>
<evidence type="ECO:0000256" key="5">
    <source>
        <dbReference type="ARBA" id="ARBA00022759"/>
    </source>
</evidence>
<keyword evidence="3 13" id="KW-0540">Nuclease</keyword>
<evidence type="ECO:0000256" key="7">
    <source>
        <dbReference type="ARBA" id="ARBA00022801"/>
    </source>
</evidence>
<dbReference type="EC" id="3.1.21.10" evidence="13 14"/>
<evidence type="ECO:0000256" key="3">
    <source>
        <dbReference type="ARBA" id="ARBA00022722"/>
    </source>
</evidence>
<dbReference type="GO" id="GO:0008821">
    <property type="term" value="F:crossover junction DNA endonuclease activity"/>
    <property type="evidence" value="ECO:0007669"/>
    <property type="project" value="UniProtKB-UniRule"/>
</dbReference>
<gene>
    <name evidence="13" type="primary">ruvC</name>
    <name evidence="15" type="ORF">COU96_01715</name>
</gene>
<feature type="active site" evidence="13">
    <location>
        <position position="67"/>
    </location>
</feature>
<evidence type="ECO:0000256" key="10">
    <source>
        <dbReference type="ARBA" id="ARBA00023172"/>
    </source>
</evidence>
<evidence type="ECO:0000313" key="16">
    <source>
        <dbReference type="Proteomes" id="UP000229500"/>
    </source>
</evidence>
<dbReference type="GO" id="GO:0006310">
    <property type="term" value="P:DNA recombination"/>
    <property type="evidence" value="ECO:0007669"/>
    <property type="project" value="UniProtKB-UniRule"/>
</dbReference>
<keyword evidence="7 13" id="KW-0378">Hydrolase</keyword>
<dbReference type="EMBL" id="PFEL01000065">
    <property type="protein sequence ID" value="PJE69075.1"/>
    <property type="molecule type" value="Genomic_DNA"/>
</dbReference>
<dbReference type="PRINTS" id="PR00696">
    <property type="entry name" value="RSOLVASERUVC"/>
</dbReference>
<dbReference type="FunFam" id="3.30.420.10:FF:000002">
    <property type="entry name" value="Crossover junction endodeoxyribonuclease RuvC"/>
    <property type="match status" value="1"/>
</dbReference>
<dbReference type="Gene3D" id="3.30.420.10">
    <property type="entry name" value="Ribonuclease H-like superfamily/Ribonuclease H"/>
    <property type="match status" value="1"/>
</dbReference>
<keyword evidence="10 13" id="KW-0233">DNA recombination</keyword>
<dbReference type="GO" id="GO:0000287">
    <property type="term" value="F:magnesium ion binding"/>
    <property type="evidence" value="ECO:0007669"/>
    <property type="project" value="UniProtKB-UniRule"/>
</dbReference>
<dbReference type="InterPro" id="IPR036397">
    <property type="entry name" value="RNaseH_sf"/>
</dbReference>
<keyword evidence="5 13" id="KW-0255">Endonuclease</keyword>
<dbReference type="PANTHER" id="PTHR30194">
    <property type="entry name" value="CROSSOVER JUNCTION ENDODEOXYRIBONUCLEASE RUVC"/>
    <property type="match status" value="1"/>
</dbReference>
<dbReference type="GO" id="GO:0005737">
    <property type="term" value="C:cytoplasm"/>
    <property type="evidence" value="ECO:0007669"/>
    <property type="project" value="UniProtKB-SubCell"/>
</dbReference>
<keyword evidence="8 13" id="KW-0460">Magnesium</keyword>
<dbReference type="GO" id="GO:0006281">
    <property type="term" value="P:DNA repair"/>
    <property type="evidence" value="ECO:0007669"/>
    <property type="project" value="UniProtKB-UniRule"/>
</dbReference>
<name>A0A2M8L5G0_9BACT</name>
<evidence type="ECO:0000313" key="15">
    <source>
        <dbReference type="EMBL" id="PJE69075.1"/>
    </source>
</evidence>
<evidence type="ECO:0000256" key="4">
    <source>
        <dbReference type="ARBA" id="ARBA00022723"/>
    </source>
</evidence>
<dbReference type="CDD" id="cd16962">
    <property type="entry name" value="RuvC"/>
    <property type="match status" value="1"/>
</dbReference>
<keyword evidence="4 13" id="KW-0479">Metal-binding</keyword>
<dbReference type="NCBIfam" id="TIGR00228">
    <property type="entry name" value="ruvC"/>
    <property type="match status" value="1"/>
</dbReference>
<protein>
    <recommendedName>
        <fullName evidence="13 14">Crossover junction endodeoxyribonuclease RuvC</fullName>
        <ecNumber evidence="13 14">3.1.21.10</ecNumber>
    </recommendedName>
    <alternativeName>
        <fullName evidence="13">Holliday junction nuclease RuvC</fullName>
    </alternativeName>
    <alternativeName>
        <fullName evidence="13">Holliday junction resolvase RuvC</fullName>
    </alternativeName>
</protein>
<dbReference type="PANTHER" id="PTHR30194:SF3">
    <property type="entry name" value="CROSSOVER JUNCTION ENDODEOXYRIBONUCLEASE RUVC"/>
    <property type="match status" value="1"/>
</dbReference>
<evidence type="ECO:0000256" key="13">
    <source>
        <dbReference type="HAMAP-Rule" id="MF_00034"/>
    </source>
</evidence>
<feature type="active site" evidence="13">
    <location>
        <position position="7"/>
    </location>
</feature>
<accession>A0A2M8L5G0</accession>
<comment type="subunit">
    <text evidence="13">Homodimer which binds Holliday junction (HJ) DNA. The HJ becomes 2-fold symmetrical on binding to RuvC with unstacked arms; it has a different conformation from HJ DNA in complex with RuvA. In the full resolvosome a probable DNA-RuvA(4)-RuvB(12)-RuvC(2) complex forms which resolves the HJ.</text>
</comment>
<evidence type="ECO:0000256" key="6">
    <source>
        <dbReference type="ARBA" id="ARBA00022763"/>
    </source>
</evidence>
<comment type="subcellular location">
    <subcellularLocation>
        <location evidence="13">Cytoplasm</location>
    </subcellularLocation>
</comment>
<keyword evidence="2 13" id="KW-0963">Cytoplasm</keyword>
<keyword evidence="11 13" id="KW-0234">DNA repair</keyword>
<reference evidence="16" key="1">
    <citation type="submission" date="2017-09" db="EMBL/GenBank/DDBJ databases">
        <title>Depth-based differentiation of microbial function through sediment-hosted aquifers and enrichment of novel symbionts in the deep terrestrial subsurface.</title>
        <authorList>
            <person name="Probst A.J."/>
            <person name="Ladd B."/>
            <person name="Jarett J.K."/>
            <person name="Geller-Mcgrath D.E."/>
            <person name="Sieber C.M.K."/>
            <person name="Emerson J.B."/>
            <person name="Anantharaman K."/>
            <person name="Thomas B.C."/>
            <person name="Malmstrom R."/>
            <person name="Stieglmeier M."/>
            <person name="Klingl A."/>
            <person name="Woyke T."/>
            <person name="Ryan C.M."/>
            <person name="Banfield J.F."/>
        </authorList>
    </citation>
    <scope>NUCLEOTIDE SEQUENCE [LARGE SCALE GENOMIC DNA]</scope>
</reference>
<dbReference type="HAMAP" id="MF_00034">
    <property type="entry name" value="RuvC"/>
    <property type="match status" value="1"/>
</dbReference>
<keyword evidence="9 13" id="KW-0238">DNA-binding</keyword>
<proteinExistence type="inferred from homology"/>
<keyword evidence="6 13" id="KW-0227">DNA damage</keyword>
<sequence length="175" mass="19438">MVIIGIDPGTAETGFGIISCSRKEIKLVDHGKIKTSNDKEPPERLNLIYQEILSLLQKHKPQVLAIESLFFFANAKSISAVGQAIGVIKLAAARKKIKVYEYPPLRVKMVLTGNGRAEKRQIQSKVRKILKLRKLPRPTHAADALAVAICHWQTKNGKIKKPTSLKLRRGKEGGE</sequence>
<dbReference type="GO" id="GO:0003677">
    <property type="term" value="F:DNA binding"/>
    <property type="evidence" value="ECO:0007669"/>
    <property type="project" value="UniProtKB-KW"/>
</dbReference>
<dbReference type="InterPro" id="IPR002176">
    <property type="entry name" value="X-over_junc_endoDNase_RuvC"/>
</dbReference>
<dbReference type="SUPFAM" id="SSF53098">
    <property type="entry name" value="Ribonuclease H-like"/>
    <property type="match status" value="1"/>
</dbReference>
<dbReference type="Proteomes" id="UP000229500">
    <property type="component" value="Unassembled WGS sequence"/>
</dbReference>
<feature type="binding site" evidence="13">
    <location>
        <position position="140"/>
    </location>
    <ligand>
        <name>Mg(2+)</name>
        <dbReference type="ChEBI" id="CHEBI:18420"/>
        <label>1</label>
    </ligand>
</feature>
<comment type="catalytic activity">
    <reaction evidence="12 13">
        <text>Endonucleolytic cleavage at a junction such as a reciprocal single-stranded crossover between two homologous DNA duplexes (Holliday junction).</text>
        <dbReference type="EC" id="3.1.21.10"/>
    </reaction>
</comment>
<evidence type="ECO:0000256" key="11">
    <source>
        <dbReference type="ARBA" id="ARBA00023204"/>
    </source>
</evidence>
<evidence type="ECO:0000256" key="14">
    <source>
        <dbReference type="NCBIfam" id="TIGR00228"/>
    </source>
</evidence>
<dbReference type="AlphaFoldDB" id="A0A2M8L5G0"/>
<dbReference type="InterPro" id="IPR012337">
    <property type="entry name" value="RNaseH-like_sf"/>
</dbReference>
<comment type="similarity">
    <text evidence="1 13">Belongs to the RuvC family.</text>
</comment>
<evidence type="ECO:0000256" key="1">
    <source>
        <dbReference type="ARBA" id="ARBA00009518"/>
    </source>
</evidence>
<feature type="active site" evidence="13">
    <location>
        <position position="140"/>
    </location>
</feature>
<evidence type="ECO:0000256" key="2">
    <source>
        <dbReference type="ARBA" id="ARBA00022490"/>
    </source>
</evidence>
<comment type="caution">
    <text evidence="15">The sequence shown here is derived from an EMBL/GenBank/DDBJ whole genome shotgun (WGS) entry which is preliminary data.</text>
</comment>
<evidence type="ECO:0000256" key="9">
    <source>
        <dbReference type="ARBA" id="ARBA00023125"/>
    </source>
</evidence>
<comment type="function">
    <text evidence="13">The RuvA-RuvB-RuvC complex processes Holliday junction (HJ) DNA during genetic recombination and DNA repair. Endonuclease that resolves HJ intermediates. Cleaves cruciform DNA by making single-stranded nicks across the HJ at symmetrical positions within the homologous arms, yielding a 5'-phosphate and a 3'-hydroxyl group; requires a central core of homology in the junction. The consensus cleavage sequence is 5'-(A/T)TT(C/G)-3'. Cleavage occurs on the 3'-side of the TT dinucleotide at the point of strand exchange. HJ branch migration catalyzed by RuvA-RuvB allows RuvC to scan DNA until it finds its consensus sequence, where it cleaves and resolves the cruciform DNA.</text>
</comment>
<dbReference type="Pfam" id="PF02075">
    <property type="entry name" value="RuvC"/>
    <property type="match status" value="1"/>
</dbReference>
<feature type="binding site" evidence="13">
    <location>
        <position position="67"/>
    </location>
    <ligand>
        <name>Mg(2+)</name>
        <dbReference type="ChEBI" id="CHEBI:18420"/>
        <label>2</label>
    </ligand>
</feature>
<organism evidence="15 16">
    <name type="scientific">Candidatus Shapirobacteria bacterium CG10_big_fil_rev_8_21_14_0_10_38_14</name>
    <dbReference type="NCBI Taxonomy" id="1974483"/>
    <lineage>
        <taxon>Bacteria</taxon>
        <taxon>Candidatus Shapironibacteriota</taxon>
    </lineage>
</organism>
<evidence type="ECO:0000256" key="8">
    <source>
        <dbReference type="ARBA" id="ARBA00022842"/>
    </source>
</evidence>
<comment type="cofactor">
    <cofactor evidence="13">
        <name>Mg(2+)</name>
        <dbReference type="ChEBI" id="CHEBI:18420"/>
    </cofactor>
    <text evidence="13">Binds 2 Mg(2+) ion per subunit.</text>
</comment>